<keyword evidence="2" id="KW-0479">Metal-binding</keyword>
<evidence type="ECO:0000256" key="4">
    <source>
        <dbReference type="ARBA" id="ARBA00022833"/>
    </source>
</evidence>
<evidence type="ECO:0000259" key="7">
    <source>
        <dbReference type="Pfam" id="PF01435"/>
    </source>
</evidence>
<evidence type="ECO:0000256" key="5">
    <source>
        <dbReference type="ARBA" id="ARBA00023049"/>
    </source>
</evidence>
<evidence type="ECO:0000256" key="1">
    <source>
        <dbReference type="ARBA" id="ARBA00022670"/>
    </source>
</evidence>
<evidence type="ECO:0000256" key="2">
    <source>
        <dbReference type="ARBA" id="ARBA00022723"/>
    </source>
</evidence>
<accession>A0A5C6A3S0</accession>
<dbReference type="GO" id="GO:0006508">
    <property type="term" value="P:proteolysis"/>
    <property type="evidence" value="ECO:0007669"/>
    <property type="project" value="UniProtKB-KW"/>
</dbReference>
<dbReference type="Pfam" id="PF01435">
    <property type="entry name" value="Peptidase_M48"/>
    <property type="match status" value="1"/>
</dbReference>
<evidence type="ECO:0000313" key="9">
    <source>
        <dbReference type="Proteomes" id="UP000317421"/>
    </source>
</evidence>
<dbReference type="Gene3D" id="3.30.2010.10">
    <property type="entry name" value="Metalloproteases ('zincins'), catalytic domain"/>
    <property type="match status" value="1"/>
</dbReference>
<feature type="domain" description="Peptidase M48" evidence="7">
    <location>
        <begin position="58"/>
        <end position="132"/>
    </location>
</feature>
<dbReference type="GO" id="GO:0046872">
    <property type="term" value="F:metal ion binding"/>
    <property type="evidence" value="ECO:0007669"/>
    <property type="project" value="UniProtKB-KW"/>
</dbReference>
<dbReference type="GO" id="GO:0004222">
    <property type="term" value="F:metalloendopeptidase activity"/>
    <property type="evidence" value="ECO:0007669"/>
    <property type="project" value="InterPro"/>
</dbReference>
<dbReference type="OrthoDB" id="271491at2"/>
<comment type="similarity">
    <text evidence="6">Belongs to the peptidase M48 family.</text>
</comment>
<organism evidence="8 9">
    <name type="scientific">Botrimarina colliarenosi</name>
    <dbReference type="NCBI Taxonomy" id="2528001"/>
    <lineage>
        <taxon>Bacteria</taxon>
        <taxon>Pseudomonadati</taxon>
        <taxon>Planctomycetota</taxon>
        <taxon>Planctomycetia</taxon>
        <taxon>Pirellulales</taxon>
        <taxon>Lacipirellulaceae</taxon>
        <taxon>Botrimarina</taxon>
    </lineage>
</organism>
<keyword evidence="9" id="KW-1185">Reference proteome</keyword>
<dbReference type="InterPro" id="IPR001915">
    <property type="entry name" value="Peptidase_M48"/>
</dbReference>
<name>A0A5C6A3S0_9BACT</name>
<keyword evidence="1 6" id="KW-0645">Protease</keyword>
<dbReference type="Proteomes" id="UP000317421">
    <property type="component" value="Unassembled WGS sequence"/>
</dbReference>
<keyword evidence="5 6" id="KW-0482">Metalloprotease</keyword>
<comment type="caution">
    <text evidence="8">The sequence shown here is derived from an EMBL/GenBank/DDBJ whole genome shotgun (WGS) entry which is preliminary data.</text>
</comment>
<proteinExistence type="inferred from homology"/>
<keyword evidence="3 6" id="KW-0378">Hydrolase</keyword>
<comment type="cofactor">
    <cofactor evidence="6">
        <name>Zn(2+)</name>
        <dbReference type="ChEBI" id="CHEBI:29105"/>
    </cofactor>
    <text evidence="6">Binds 1 zinc ion per subunit.</text>
</comment>
<gene>
    <name evidence="8" type="ORF">Pla108_38410</name>
</gene>
<keyword evidence="4 6" id="KW-0862">Zinc</keyword>
<sequence length="310" mass="34911">MSLDSAVLLYHAEVREYLQREEAPVWEWFASNRVQKEHAEAVRFDLLKRMYRIGRDSQPDLYRVADAAAASLGVGHEITLYQAQHAEGLNASLAYLPDEAHIILAGPVSTKLNERELQALFGHELGHVLMYEVDDGELLVASQVLAAMTNDRSADTPHFETMRLFDLYQEVYCDRMAARAVDGDTDTVVSMLVKVATGLDTVEPAVVARIAPQLRRHAVPLAAVPHAEHDRVEDLPEIDPRPTGKLGRIRFNQDRLDNRPQRIVHFPDRLQRRRNGHLAPPGLGLREPLRTSPYAAKTSSGIVTKYFRND</sequence>
<protein>
    <recommendedName>
        <fullName evidence="7">Peptidase M48 domain-containing protein</fullName>
    </recommendedName>
</protein>
<evidence type="ECO:0000256" key="6">
    <source>
        <dbReference type="RuleBase" id="RU003983"/>
    </source>
</evidence>
<evidence type="ECO:0000313" key="8">
    <source>
        <dbReference type="EMBL" id="TWT94129.1"/>
    </source>
</evidence>
<reference evidence="8 9" key="1">
    <citation type="submission" date="2019-02" db="EMBL/GenBank/DDBJ databases">
        <title>Deep-cultivation of Planctomycetes and their phenomic and genomic characterization uncovers novel biology.</title>
        <authorList>
            <person name="Wiegand S."/>
            <person name="Jogler M."/>
            <person name="Boedeker C."/>
            <person name="Pinto D."/>
            <person name="Vollmers J."/>
            <person name="Rivas-Marin E."/>
            <person name="Kohn T."/>
            <person name="Peeters S.H."/>
            <person name="Heuer A."/>
            <person name="Rast P."/>
            <person name="Oberbeckmann S."/>
            <person name="Bunk B."/>
            <person name="Jeske O."/>
            <person name="Meyerdierks A."/>
            <person name="Storesund J.E."/>
            <person name="Kallscheuer N."/>
            <person name="Luecker S."/>
            <person name="Lage O.M."/>
            <person name="Pohl T."/>
            <person name="Merkel B.J."/>
            <person name="Hornburger P."/>
            <person name="Mueller R.-W."/>
            <person name="Bruemmer F."/>
            <person name="Labrenz M."/>
            <person name="Spormann A.M."/>
            <person name="Op Den Camp H."/>
            <person name="Overmann J."/>
            <person name="Amann R."/>
            <person name="Jetten M.S.M."/>
            <person name="Mascher T."/>
            <person name="Medema M.H."/>
            <person name="Devos D.P."/>
            <person name="Kaster A.-K."/>
            <person name="Ovreas L."/>
            <person name="Rohde M."/>
            <person name="Galperin M.Y."/>
            <person name="Jogler C."/>
        </authorList>
    </citation>
    <scope>NUCLEOTIDE SEQUENCE [LARGE SCALE GENOMIC DNA]</scope>
    <source>
        <strain evidence="8 9">Pla108</strain>
    </source>
</reference>
<dbReference type="EMBL" id="SJPR01000007">
    <property type="protein sequence ID" value="TWT94129.1"/>
    <property type="molecule type" value="Genomic_DNA"/>
</dbReference>
<dbReference type="AlphaFoldDB" id="A0A5C6A3S0"/>
<evidence type="ECO:0000256" key="3">
    <source>
        <dbReference type="ARBA" id="ARBA00022801"/>
    </source>
</evidence>